<keyword evidence="3" id="KW-1185">Reference proteome</keyword>
<sequence length="288" mass="32850">MNKYVYKSADREKKIHLFYDKVLADLAVPYSEQYIETSFGKTHMLIVGSPDKPSIFTVHGGNGINPLNLKLFLPLLEHFCIYAPDVIGFPGKSEPIRMNPKDDSYGIWLKELLEKLNISSIPFIVSSYSSAMLLTLAKVAPEKIAKAVLLVPSGIAHGSIFSIVQKQMLPFMTYSIKPTDSRLKKAFKPMLTEEDAVWYDFFHIMLTDYKMEMRAPREFSAKEMERFKAPLFIIASNEDIFFPANRVFPKADKIFHNIKIRKTIDGKHLPSPSTMNALCEEIVDFLLD</sequence>
<dbReference type="SUPFAM" id="SSF53474">
    <property type="entry name" value="alpha/beta-Hydrolases"/>
    <property type="match status" value="1"/>
</dbReference>
<dbReference type="Proteomes" id="UP000654670">
    <property type="component" value="Unassembled WGS sequence"/>
</dbReference>
<dbReference type="Pfam" id="PF00561">
    <property type="entry name" value="Abhydrolase_1"/>
    <property type="match status" value="1"/>
</dbReference>
<dbReference type="RefSeq" id="WP_188802623.1">
    <property type="nucleotide sequence ID" value="NZ_BMOK01000006.1"/>
</dbReference>
<protein>
    <recommendedName>
        <fullName evidence="1">AB hydrolase-1 domain-containing protein</fullName>
    </recommendedName>
</protein>
<accession>A0A917W294</accession>
<organism evidence="2 3">
    <name type="scientific">Sporolactobacillus putidus</name>
    <dbReference type="NCBI Taxonomy" id="492735"/>
    <lineage>
        <taxon>Bacteria</taxon>
        <taxon>Bacillati</taxon>
        <taxon>Bacillota</taxon>
        <taxon>Bacilli</taxon>
        <taxon>Bacillales</taxon>
        <taxon>Sporolactobacillaceae</taxon>
        <taxon>Sporolactobacillus</taxon>
    </lineage>
</organism>
<name>A0A917W294_9BACL</name>
<feature type="domain" description="AB hydrolase-1" evidence="1">
    <location>
        <begin position="54"/>
        <end position="165"/>
    </location>
</feature>
<evidence type="ECO:0000259" key="1">
    <source>
        <dbReference type="Pfam" id="PF00561"/>
    </source>
</evidence>
<dbReference type="AlphaFoldDB" id="A0A917W294"/>
<dbReference type="Gene3D" id="3.40.50.1820">
    <property type="entry name" value="alpha/beta hydrolase"/>
    <property type="match status" value="1"/>
</dbReference>
<reference evidence="2" key="1">
    <citation type="journal article" date="2014" name="Int. J. Syst. Evol. Microbiol.">
        <title>Complete genome sequence of Corynebacterium casei LMG S-19264T (=DSM 44701T), isolated from a smear-ripened cheese.</title>
        <authorList>
            <consortium name="US DOE Joint Genome Institute (JGI-PGF)"/>
            <person name="Walter F."/>
            <person name="Albersmeier A."/>
            <person name="Kalinowski J."/>
            <person name="Ruckert C."/>
        </authorList>
    </citation>
    <scope>NUCLEOTIDE SEQUENCE</scope>
    <source>
        <strain evidence="2">JCM 15325</strain>
    </source>
</reference>
<proteinExistence type="predicted"/>
<dbReference type="InterPro" id="IPR029058">
    <property type="entry name" value="AB_hydrolase_fold"/>
</dbReference>
<dbReference type="InterPro" id="IPR000073">
    <property type="entry name" value="AB_hydrolase_1"/>
</dbReference>
<evidence type="ECO:0000313" key="3">
    <source>
        <dbReference type="Proteomes" id="UP000654670"/>
    </source>
</evidence>
<reference evidence="2" key="2">
    <citation type="submission" date="2020-09" db="EMBL/GenBank/DDBJ databases">
        <authorList>
            <person name="Sun Q."/>
            <person name="Ohkuma M."/>
        </authorList>
    </citation>
    <scope>NUCLEOTIDE SEQUENCE</scope>
    <source>
        <strain evidence="2">JCM 15325</strain>
    </source>
</reference>
<comment type="caution">
    <text evidence="2">The sequence shown here is derived from an EMBL/GenBank/DDBJ whole genome shotgun (WGS) entry which is preliminary data.</text>
</comment>
<evidence type="ECO:0000313" key="2">
    <source>
        <dbReference type="EMBL" id="GGL53034.1"/>
    </source>
</evidence>
<dbReference type="EMBL" id="BMOK01000006">
    <property type="protein sequence ID" value="GGL53034.1"/>
    <property type="molecule type" value="Genomic_DNA"/>
</dbReference>
<gene>
    <name evidence="2" type="ORF">GCM10007968_16370</name>
</gene>